<feature type="compositionally biased region" description="Low complexity" evidence="7">
    <location>
        <begin position="2092"/>
        <end position="2109"/>
    </location>
</feature>
<evidence type="ECO:0000256" key="1">
    <source>
        <dbReference type="ARBA" id="ARBA00004123"/>
    </source>
</evidence>
<dbReference type="SUPFAM" id="SSF52540">
    <property type="entry name" value="P-loop containing nucleoside triphosphate hydrolases"/>
    <property type="match status" value="2"/>
</dbReference>
<feature type="region of interest" description="Disordered" evidence="7">
    <location>
        <begin position="1755"/>
        <end position="1778"/>
    </location>
</feature>
<evidence type="ECO:0000256" key="4">
    <source>
        <dbReference type="ARBA" id="ARBA00022801"/>
    </source>
</evidence>
<evidence type="ECO:0000259" key="10">
    <source>
        <dbReference type="PROSITE" id="PS51194"/>
    </source>
</evidence>
<feature type="region of interest" description="Disordered" evidence="7">
    <location>
        <begin position="2010"/>
        <end position="2035"/>
    </location>
</feature>
<evidence type="ECO:0000313" key="11">
    <source>
        <dbReference type="Proteomes" id="UP000095280"/>
    </source>
</evidence>
<dbReference type="InterPro" id="IPR014001">
    <property type="entry name" value="Helicase_ATP-bd"/>
</dbReference>
<dbReference type="Gene3D" id="3.40.50.10810">
    <property type="entry name" value="Tandem AAA-ATPase domain"/>
    <property type="match status" value="1"/>
</dbReference>
<dbReference type="WBParaSite" id="maker-uti_cns_0009100-snap-gene-0.3-mRNA-1">
    <property type="protein sequence ID" value="maker-uti_cns_0009100-snap-gene-0.3-mRNA-1"/>
    <property type="gene ID" value="maker-uti_cns_0009100-snap-gene-0.3"/>
</dbReference>
<keyword evidence="11" id="KW-1185">Reference proteome</keyword>
<dbReference type="InterPro" id="IPR016197">
    <property type="entry name" value="Chromo-like_dom_sf"/>
</dbReference>
<keyword evidence="2" id="KW-0677">Repeat</keyword>
<dbReference type="Gene3D" id="3.40.5.120">
    <property type="match status" value="1"/>
</dbReference>
<evidence type="ECO:0000259" key="8">
    <source>
        <dbReference type="PROSITE" id="PS50013"/>
    </source>
</evidence>
<evidence type="ECO:0000256" key="3">
    <source>
        <dbReference type="ARBA" id="ARBA00022741"/>
    </source>
</evidence>
<dbReference type="SMART" id="SM00487">
    <property type="entry name" value="DEXDc"/>
    <property type="match status" value="1"/>
</dbReference>
<organism evidence="11 12">
    <name type="scientific">Macrostomum lignano</name>
    <dbReference type="NCBI Taxonomy" id="282301"/>
    <lineage>
        <taxon>Eukaryota</taxon>
        <taxon>Metazoa</taxon>
        <taxon>Spiralia</taxon>
        <taxon>Lophotrochozoa</taxon>
        <taxon>Platyhelminthes</taxon>
        <taxon>Rhabditophora</taxon>
        <taxon>Macrostomorpha</taxon>
        <taxon>Macrostomida</taxon>
        <taxon>Macrostomidae</taxon>
        <taxon>Macrostomum</taxon>
    </lineage>
</organism>
<feature type="region of interest" description="Disordered" evidence="7">
    <location>
        <begin position="158"/>
        <end position="215"/>
    </location>
</feature>
<reference evidence="12" key="1">
    <citation type="submission" date="2016-11" db="UniProtKB">
        <authorList>
            <consortium name="WormBaseParasite"/>
        </authorList>
    </citation>
    <scope>IDENTIFICATION</scope>
</reference>
<dbReference type="Gene3D" id="2.40.50.40">
    <property type="match status" value="1"/>
</dbReference>
<dbReference type="FunFam" id="3.40.50.10810:FF:000003">
    <property type="entry name" value="chromodomain-helicase-DNA-binding protein 8 isoform X4"/>
    <property type="match status" value="1"/>
</dbReference>
<feature type="compositionally biased region" description="Basic and acidic residues" evidence="7">
    <location>
        <begin position="355"/>
        <end position="367"/>
    </location>
</feature>
<evidence type="ECO:0000256" key="6">
    <source>
        <dbReference type="ARBA" id="ARBA00023242"/>
    </source>
</evidence>
<dbReference type="InterPro" id="IPR027417">
    <property type="entry name" value="P-loop_NTPase"/>
</dbReference>
<dbReference type="FunFam" id="3.40.50.300:FF:000015">
    <property type="entry name" value="chromodomain-helicase-DNA-binding protein 9 isoform X1"/>
    <property type="match status" value="1"/>
</dbReference>
<dbReference type="InterPro" id="IPR056342">
    <property type="entry name" value="HTH_CHD6-9"/>
</dbReference>
<dbReference type="InterPro" id="IPR000953">
    <property type="entry name" value="Chromo/chromo_shadow_dom"/>
</dbReference>
<dbReference type="InterPro" id="IPR037259">
    <property type="entry name" value="BRK_sf"/>
</dbReference>
<evidence type="ECO:0000259" key="9">
    <source>
        <dbReference type="PROSITE" id="PS51192"/>
    </source>
</evidence>
<dbReference type="PANTHER" id="PTHR46850:SF1">
    <property type="entry name" value="CHROMODOMAIN-HELICASE-DNA-BINDING PROTEIN 9"/>
    <property type="match status" value="1"/>
</dbReference>
<dbReference type="Pfam" id="PF00271">
    <property type="entry name" value="Helicase_C"/>
    <property type="match status" value="1"/>
</dbReference>
<feature type="domain" description="Chromo" evidence="8">
    <location>
        <begin position="301"/>
        <end position="368"/>
    </location>
</feature>
<feature type="compositionally biased region" description="Basic and acidic residues" evidence="7">
    <location>
        <begin position="16"/>
        <end position="25"/>
    </location>
</feature>
<feature type="compositionally biased region" description="Basic and acidic residues" evidence="7">
    <location>
        <begin position="166"/>
        <end position="181"/>
    </location>
</feature>
<feature type="compositionally biased region" description="Polar residues" evidence="7">
    <location>
        <begin position="1756"/>
        <end position="1778"/>
    </location>
</feature>
<feature type="compositionally biased region" description="Low complexity" evidence="7">
    <location>
        <begin position="1011"/>
        <end position="1034"/>
    </location>
</feature>
<dbReference type="PROSITE" id="PS51194">
    <property type="entry name" value="HELICASE_CTER"/>
    <property type="match status" value="1"/>
</dbReference>
<keyword evidence="4" id="KW-0378">Hydrolase</keyword>
<dbReference type="InterPro" id="IPR051493">
    <property type="entry name" value="CHD"/>
</dbReference>
<dbReference type="InterPro" id="IPR023780">
    <property type="entry name" value="Chromo_domain"/>
</dbReference>
<proteinExistence type="predicted"/>
<evidence type="ECO:0000313" key="12">
    <source>
        <dbReference type="WBParaSite" id="maker-uti_cns_0009100-snap-gene-0.3-mRNA-1"/>
    </source>
</evidence>
<keyword evidence="3" id="KW-0547">Nucleotide-binding</keyword>
<dbReference type="SUPFAM" id="SSF54160">
    <property type="entry name" value="Chromo domain-like"/>
    <property type="match status" value="1"/>
</dbReference>
<dbReference type="InterPro" id="IPR000330">
    <property type="entry name" value="SNF2_N"/>
</dbReference>
<dbReference type="SMART" id="SM00298">
    <property type="entry name" value="CHROMO"/>
    <property type="match status" value="2"/>
</dbReference>
<feature type="region of interest" description="Disordered" evidence="7">
    <location>
        <begin position="1170"/>
        <end position="1193"/>
    </location>
</feature>
<dbReference type="Pfam" id="PF23078">
    <property type="entry name" value="HTH_CHD6-9"/>
    <property type="match status" value="1"/>
</dbReference>
<sequence>ALASRKRSARSPTNDCKSKTSKLEDPVASPSCAAPTTTLDFFQQHQASASTSSRRSGRAATRRPVSIAEDSDSDGEDGGDDDGGRSEDGDGKAEDTRVVERILGVRLSTRPVRRALSQQQQQLATSEDNADNGSTKFSTESFASSSDLKEAKLEAAIPEAAIPEAETPKAEKSESASKEHSSALLKTEAATDEEDNIEEEKSDKNGKLEEVEDEEEEVEEYYVKYRGMIPTCTANGARSLRNWRPAWRRTEQEAQAAKLAAGEVVMVHPSRSTCVLQCNRHRAYAAEQQQEDEDLFNPDYIEADRVLDCQTVNDCTYYLVKWRSLPYDDATWERTEDVPPAKIKEYNRNSQPPSETERRHRTARPDDPDAWLGRQIEAGRVYKGGNQLRDYQLEGVNWLTYCWYHGRNCILADEMGLGKTVQSITFLKEVFDYGIKGPFLVIVPLSTIGNWQREFENWTDMNVVVYHGSTASRLMLQQYEIHHRDSKEKIIKHCYKFNALITTYEILMTDIEFFGQIEWRVSVIDEAHRLKNKKCKLGEGLRYLRLEHRVLLTGTPLQNNVEELFSLLNFLEPESFPCSQAFLAEFGDLKTESQVDNLKATLKPMMLRRLKEDVEKSIAPKEETIIEVELTNIQKKYYRAILERNFAFLSKGATSSNTPNLMNTMMELRKCCNHPFLIKGAEDNIMSELRHQYQDMDSQEYQFQALVYASGKLVLVHKLLPKLLQGGHKVLMFSQMVRVLDIIEDFLIHMQYQYERIDGRIHGLQRQEAIDRFSNDPNKFVFLLCTKAGGLGINLTAADTVIIYDSDWNPQNDLQAQARCHRIGQEKSVKVYRLITRNTYEREMFDRASLKLGLDKAVLQNMGTPSSGATSAQPSKKDVEDLLKKGAYGALMDDDNAGDKFCEEDIDQILMGRTTTIQIESGEKGSTFSKASFSMTGNRTDIDLDDPEFWHKWAQKAGVDESYFSANKDLIVDAPRQRRQTSRYVSNESCADLGASGGAASSIIGAGGGAVSDSDAAADSDGSVSASSSAAAFGPAGGRRRRDHRAGGGVGSELEKIDLFRLEKGLMAFGFGRWREITARCAAPVGSLSASASASASSTSPEAEAAVERLSRALLSRCLRFYTGDARIRAFIGHLLSGSVGGDSALRYSGLSAPIARGRKTARRLDTLMTSSEPDSIASTAQQDQTASTDDESERIISCPSFLRHLEKAGNKLLHRIRLLYFLQWHIIGEQQGQAIMSGVDHSQISVDLPNTDNVEKPTDWWDAQADKSLLIGVYKHGLDRYAPLRADPCLCFHARCPLPDTASARKLIAAAARSGSSAAEHDSETAPAQIDEASTTAAAEKLVGSKLMEEQISETKTDESLVNQEKSMVESQKILVLSQKPWKQNAKQQLKLASNPWTWMLKSKQIPLLINRKSGSSKKNKKSLASTAIADDSSNRGQHLTARIRRLIGLYQKQAQAVECMESARRAQLELLASRQQQQYQQSAAYFDGGGGGAPNARWSRREELEFGRTLASYGVELRTSGSGCGGYSWDRFRILASSLARKSDAAMTAYLFAYFTMCREVCQRASADVGGEQFASALATADALRAAYMIPDRMPTPDAWPPADPVSPDRAARVFRRLALMRQLRQELAATAAAQSGSAAADQHQLESRLARLLPSADRQQQYQSQHRLPDWWLPAVHDAELMRGAARHGLARTDVAFPADQQLPAFSLAAVAAAATVGGVGSGSSGWPTERALWRRLEALCHCLATGGDWPTPSATSTMQQLSDSESEETASTGADSLRATPAAAGASSHSLISTAPAAACTSLMAMPSSSSPSSASASSAMLDVRVPVLSLETGAFVYQDRAPRRRELEKFLLEHKDFVPYSIEKEDQEIYARVAAARGQDPTQLQHTLEALAYSQYMQLIGGLSAPGAANSVGNSSSSSASAYSMQKQLQQYYQQAAMAAYASGVGGVGSFADVLGGSGSLPSVAVSSSSSSPAMLHSAMMMMTSSSSLATSTLTASSSTASRSSYAAAGKSSTSTSSSSLSMPTSTSTSDDSTTALMAAAYAQYAAAAAAAYSNPLMYGGYYGGFGGAAGMLPPPPPPPPPPPQSAAPLPLLSTSPTTGLTALQQDSNPDCTDGVLDLSTKK</sequence>
<feature type="compositionally biased region" description="Polar residues" evidence="7">
    <location>
        <begin position="34"/>
        <end position="46"/>
    </location>
</feature>
<dbReference type="SMART" id="SM00490">
    <property type="entry name" value="HELICc"/>
    <property type="match status" value="1"/>
</dbReference>
<comment type="subcellular location">
    <subcellularLocation>
        <location evidence="1">Nucleus</location>
    </subcellularLocation>
</comment>
<feature type="domain" description="Helicase ATP-binding" evidence="9">
    <location>
        <begin position="400"/>
        <end position="574"/>
    </location>
</feature>
<evidence type="ECO:0000256" key="5">
    <source>
        <dbReference type="ARBA" id="ARBA00022840"/>
    </source>
</evidence>
<keyword evidence="6" id="KW-0539">Nucleus</keyword>
<dbReference type="Gene3D" id="3.40.50.300">
    <property type="entry name" value="P-loop containing nucleotide triphosphate hydrolases"/>
    <property type="match status" value="1"/>
</dbReference>
<dbReference type="Gene3D" id="1.10.10.60">
    <property type="entry name" value="Homeodomain-like"/>
    <property type="match status" value="1"/>
</dbReference>
<protein>
    <submittedName>
        <fullName evidence="12">DNA helicase</fullName>
    </submittedName>
</protein>
<accession>A0A1I8I073</accession>
<feature type="compositionally biased region" description="Basic and acidic residues" evidence="7">
    <location>
        <begin position="199"/>
        <end position="209"/>
    </location>
</feature>
<feature type="domain" description="Helicase C-terminal" evidence="10">
    <location>
        <begin position="715"/>
        <end position="863"/>
    </location>
</feature>
<evidence type="ECO:0000256" key="2">
    <source>
        <dbReference type="ARBA" id="ARBA00022737"/>
    </source>
</evidence>
<feature type="compositionally biased region" description="Pro residues" evidence="7">
    <location>
        <begin position="2079"/>
        <end position="2091"/>
    </location>
</feature>
<name>A0A1I8I073_9PLAT</name>
<dbReference type="Pfam" id="PF00385">
    <property type="entry name" value="Chromo"/>
    <property type="match status" value="1"/>
</dbReference>
<dbReference type="CDD" id="cd17995">
    <property type="entry name" value="DEXHc_CHD6_7_8_9"/>
    <property type="match status" value="1"/>
</dbReference>
<dbReference type="InterPro" id="IPR001650">
    <property type="entry name" value="Helicase_C-like"/>
</dbReference>
<dbReference type="GO" id="GO:0005634">
    <property type="term" value="C:nucleus"/>
    <property type="evidence" value="ECO:0007669"/>
    <property type="project" value="UniProtKB-SubCell"/>
</dbReference>
<dbReference type="InterPro" id="IPR038718">
    <property type="entry name" value="SNF2-like_sf"/>
</dbReference>
<dbReference type="PROSITE" id="PS50013">
    <property type="entry name" value="CHROMO_2"/>
    <property type="match status" value="1"/>
</dbReference>
<feature type="compositionally biased region" description="Polar residues" evidence="7">
    <location>
        <begin position="123"/>
        <end position="146"/>
    </location>
</feature>
<feature type="region of interest" description="Disordered" evidence="7">
    <location>
        <begin position="1011"/>
        <end position="1050"/>
    </location>
</feature>
<feature type="compositionally biased region" description="Acidic residues" evidence="7">
    <location>
        <begin position="69"/>
        <end position="81"/>
    </location>
</feature>
<dbReference type="CDD" id="cd18793">
    <property type="entry name" value="SF2_C_SNF"/>
    <property type="match status" value="1"/>
</dbReference>
<dbReference type="Pfam" id="PF00176">
    <property type="entry name" value="SNF2-rel_dom"/>
    <property type="match status" value="1"/>
</dbReference>
<dbReference type="GO" id="GO:0005524">
    <property type="term" value="F:ATP binding"/>
    <property type="evidence" value="ECO:0007669"/>
    <property type="project" value="UniProtKB-KW"/>
</dbReference>
<feature type="region of interest" description="Disordered" evidence="7">
    <location>
        <begin position="1"/>
        <end position="146"/>
    </location>
</feature>
<feature type="compositionally biased region" description="Polar residues" evidence="7">
    <location>
        <begin position="1170"/>
        <end position="1188"/>
    </location>
</feature>
<dbReference type="InterPro" id="IPR049730">
    <property type="entry name" value="SNF2/RAD54-like_C"/>
</dbReference>
<feature type="region of interest" description="Disordered" evidence="7">
    <location>
        <begin position="336"/>
        <end position="369"/>
    </location>
</feature>
<dbReference type="SUPFAM" id="SSF160481">
    <property type="entry name" value="BRK domain-like"/>
    <property type="match status" value="1"/>
</dbReference>
<dbReference type="Proteomes" id="UP000095280">
    <property type="component" value="Unplaced"/>
</dbReference>
<dbReference type="GO" id="GO:0016787">
    <property type="term" value="F:hydrolase activity"/>
    <property type="evidence" value="ECO:0007669"/>
    <property type="project" value="UniProtKB-KW"/>
</dbReference>
<feature type="region of interest" description="Disordered" evidence="7">
    <location>
        <begin position="2079"/>
        <end position="2128"/>
    </location>
</feature>
<keyword evidence="5" id="KW-0067">ATP-binding</keyword>
<feature type="compositionally biased region" description="Basic and acidic residues" evidence="7">
    <location>
        <begin position="336"/>
        <end position="347"/>
    </location>
</feature>
<dbReference type="PROSITE" id="PS51192">
    <property type="entry name" value="HELICASE_ATP_BIND_1"/>
    <property type="match status" value="1"/>
</dbReference>
<dbReference type="PANTHER" id="PTHR46850">
    <property type="entry name" value="CHROMODOMAIN-HELICASE-DNA-BINDING PROTEIN 9"/>
    <property type="match status" value="1"/>
</dbReference>
<feature type="compositionally biased region" description="Basic and acidic residues" evidence="7">
    <location>
        <begin position="82"/>
        <end position="100"/>
    </location>
</feature>
<evidence type="ECO:0000256" key="7">
    <source>
        <dbReference type="SAM" id="MobiDB-lite"/>
    </source>
</evidence>